<name>A0ABZ0K4V8_STRC4</name>
<keyword evidence="3" id="KW-1185">Reference proteome</keyword>
<sequence>MRLRRALVGAVLGGALALGGTAATAQAAEPAPAPKVSASETNVGIMGWRFYAAYWTLDACAAVGDQSGRDYYCERKRGNDGKLKWFLYLWY</sequence>
<evidence type="ECO:0000256" key="1">
    <source>
        <dbReference type="SAM" id="SignalP"/>
    </source>
</evidence>
<gene>
    <name evidence="2" type="ORF">R5U08_00285</name>
</gene>
<dbReference type="EMBL" id="CP137524">
    <property type="protein sequence ID" value="WOT32689.1"/>
    <property type="molecule type" value="Genomic_DNA"/>
</dbReference>
<organism evidence="2 3">
    <name type="scientific">Streptomyces coeruleorubidus</name>
    <dbReference type="NCBI Taxonomy" id="116188"/>
    <lineage>
        <taxon>Bacteria</taxon>
        <taxon>Bacillati</taxon>
        <taxon>Actinomycetota</taxon>
        <taxon>Actinomycetes</taxon>
        <taxon>Kitasatosporales</taxon>
        <taxon>Streptomycetaceae</taxon>
        <taxon>Streptomyces</taxon>
    </lineage>
</organism>
<dbReference type="RefSeq" id="WP_193508858.1">
    <property type="nucleotide sequence ID" value="NZ_BMSO01000033.1"/>
</dbReference>
<reference evidence="2 3" key="2">
    <citation type="journal article" date="2024" name="Microb. Biotechnol.">
        <title>The involvement of multiple ABC transporters in daunorubicin efflux in Streptomyces coeruleorubidus.</title>
        <authorList>
            <person name="Dong J."/>
            <person name="Ning J."/>
            <person name="Tian Y."/>
            <person name="Li H."/>
            <person name="Chen H."/>
            <person name="Guan W."/>
        </authorList>
    </citation>
    <scope>NUCLEOTIDE SEQUENCE [LARGE SCALE GENOMIC DNA]</scope>
    <source>
        <strain evidence="2 3">CICC 11043</strain>
    </source>
</reference>
<evidence type="ECO:0000313" key="3">
    <source>
        <dbReference type="Proteomes" id="UP001305002"/>
    </source>
</evidence>
<reference evidence="2 3" key="1">
    <citation type="journal article" date="2021" name="J. Microbiol. Biotechnol.">
        <title>An Efficient Markerless Deletion System Suitable for the Industrial Strains of Streptomyces.</title>
        <authorList>
            <person name="Dong J."/>
            <person name="Wei J."/>
            <person name="Li H."/>
            <person name="Zhao S."/>
            <person name="Guan W."/>
        </authorList>
    </citation>
    <scope>NUCLEOTIDE SEQUENCE [LARGE SCALE GENOMIC DNA]</scope>
    <source>
        <strain evidence="2 3">CICC 11043</strain>
    </source>
</reference>
<keyword evidence="1" id="KW-0732">Signal</keyword>
<dbReference type="Proteomes" id="UP001305002">
    <property type="component" value="Chromosome"/>
</dbReference>
<feature type="signal peptide" evidence="1">
    <location>
        <begin position="1"/>
        <end position="27"/>
    </location>
</feature>
<proteinExistence type="predicted"/>
<feature type="chain" id="PRO_5045663085" evidence="1">
    <location>
        <begin position="28"/>
        <end position="91"/>
    </location>
</feature>
<evidence type="ECO:0000313" key="2">
    <source>
        <dbReference type="EMBL" id="WOT32689.1"/>
    </source>
</evidence>
<protein>
    <submittedName>
        <fullName evidence="2">Uncharacterized protein</fullName>
    </submittedName>
</protein>
<accession>A0ABZ0K4V8</accession>